<evidence type="ECO:0000256" key="1">
    <source>
        <dbReference type="ARBA" id="ARBA00001913"/>
    </source>
</evidence>
<dbReference type="OrthoDB" id="9804511at2"/>
<evidence type="ECO:0000259" key="5">
    <source>
        <dbReference type="Pfam" id="PF07971"/>
    </source>
</evidence>
<dbReference type="EMBL" id="QWET01000005">
    <property type="protein sequence ID" value="RIH65569.1"/>
    <property type="molecule type" value="Genomic_DNA"/>
</dbReference>
<dbReference type="GO" id="GO:0030246">
    <property type="term" value="F:carbohydrate binding"/>
    <property type="evidence" value="ECO:0007669"/>
    <property type="project" value="InterPro"/>
</dbReference>
<dbReference type="AlphaFoldDB" id="A0A399D1P2"/>
<keyword evidence="3" id="KW-0106">Calcium</keyword>
<proteinExistence type="predicted"/>
<evidence type="ECO:0000313" key="7">
    <source>
        <dbReference type="EMBL" id="RIH65569.1"/>
    </source>
</evidence>
<dbReference type="Pfam" id="PF07971">
    <property type="entry name" value="Glyco_hydro_92"/>
    <property type="match status" value="2"/>
</dbReference>
<dbReference type="Proteomes" id="UP000266441">
    <property type="component" value="Unassembled WGS sequence"/>
</dbReference>
<dbReference type="InterPro" id="IPR041371">
    <property type="entry name" value="GH92_N"/>
</dbReference>
<dbReference type="InterPro" id="IPR012939">
    <property type="entry name" value="Glyco_hydro_92"/>
</dbReference>
<feature type="domain" description="Glycosyl hydrolase family 92 N-terminal" evidence="6">
    <location>
        <begin position="26"/>
        <end position="205"/>
    </location>
</feature>
<comment type="cofactor">
    <cofactor evidence="1">
        <name>Ca(2+)</name>
        <dbReference type="ChEBI" id="CHEBI:29108"/>
    </cofactor>
</comment>
<evidence type="ECO:0000256" key="4">
    <source>
        <dbReference type="SAM" id="SignalP"/>
    </source>
</evidence>
<accession>A0A399D1P2</accession>
<keyword evidence="4" id="KW-0732">Signal</keyword>
<dbReference type="Gene3D" id="3.30.2080.10">
    <property type="entry name" value="GH92 mannosidase domain"/>
    <property type="match status" value="1"/>
</dbReference>
<dbReference type="InterPro" id="IPR008928">
    <property type="entry name" value="6-hairpin_glycosidase_sf"/>
</dbReference>
<protein>
    <submittedName>
        <fullName evidence="7">Glycoside hydrolase family 92 protein</fullName>
    </submittedName>
</protein>
<dbReference type="GO" id="GO:0005829">
    <property type="term" value="C:cytosol"/>
    <property type="evidence" value="ECO:0007669"/>
    <property type="project" value="TreeGrafter"/>
</dbReference>
<dbReference type="Gene3D" id="1.20.1610.10">
    <property type="entry name" value="alpha-1,2-mannosidases domains"/>
    <property type="match status" value="1"/>
</dbReference>
<reference evidence="7 8" key="1">
    <citation type="journal article" date="2015" name="Int. J. Syst. Evol. Microbiol.">
        <title>Mariniphaga sediminis sp. nov., isolated from coastal sediment.</title>
        <authorList>
            <person name="Wang F.Q."/>
            <person name="Shen Q.Y."/>
            <person name="Chen G.J."/>
            <person name="Du Z.J."/>
        </authorList>
    </citation>
    <scope>NUCLEOTIDE SEQUENCE [LARGE SCALE GENOMIC DNA]</scope>
    <source>
        <strain evidence="7 8">SY21</strain>
    </source>
</reference>
<evidence type="ECO:0000256" key="2">
    <source>
        <dbReference type="ARBA" id="ARBA00011245"/>
    </source>
</evidence>
<dbReference type="GO" id="GO:0000224">
    <property type="term" value="F:peptide-N4-(N-acetyl-beta-glucosaminyl)asparagine amidase activity"/>
    <property type="evidence" value="ECO:0007669"/>
    <property type="project" value="TreeGrafter"/>
</dbReference>
<dbReference type="GO" id="GO:0005975">
    <property type="term" value="P:carbohydrate metabolic process"/>
    <property type="evidence" value="ECO:0007669"/>
    <property type="project" value="InterPro"/>
</dbReference>
<dbReference type="Pfam" id="PF17678">
    <property type="entry name" value="Glyco_hydro_92N"/>
    <property type="match status" value="1"/>
</dbReference>
<dbReference type="RefSeq" id="WP_119349411.1">
    <property type="nucleotide sequence ID" value="NZ_QWET01000005.1"/>
</dbReference>
<organism evidence="7 8">
    <name type="scientific">Mariniphaga sediminis</name>
    <dbReference type="NCBI Taxonomy" id="1628158"/>
    <lineage>
        <taxon>Bacteria</taxon>
        <taxon>Pseudomonadati</taxon>
        <taxon>Bacteroidota</taxon>
        <taxon>Bacteroidia</taxon>
        <taxon>Marinilabiliales</taxon>
        <taxon>Prolixibacteraceae</taxon>
        <taxon>Mariniphaga</taxon>
    </lineage>
</organism>
<keyword evidence="8" id="KW-1185">Reference proteome</keyword>
<evidence type="ECO:0000259" key="6">
    <source>
        <dbReference type="Pfam" id="PF17678"/>
    </source>
</evidence>
<feature type="domain" description="Glycosyl hydrolase family 92" evidence="5">
    <location>
        <begin position="240"/>
        <end position="406"/>
    </location>
</feature>
<gene>
    <name evidence="7" type="ORF">D1164_07820</name>
</gene>
<dbReference type="PANTHER" id="PTHR12143:SF39">
    <property type="entry name" value="SECRETED PROTEIN"/>
    <property type="match status" value="1"/>
</dbReference>
<evidence type="ECO:0000313" key="8">
    <source>
        <dbReference type="Proteomes" id="UP000266441"/>
    </source>
</evidence>
<evidence type="ECO:0000256" key="3">
    <source>
        <dbReference type="ARBA" id="ARBA00022837"/>
    </source>
</evidence>
<feature type="chain" id="PRO_5017226943" evidence="4">
    <location>
        <begin position="21"/>
        <end position="681"/>
    </location>
</feature>
<feature type="domain" description="Glycosyl hydrolase family 92" evidence="5">
    <location>
        <begin position="410"/>
        <end position="672"/>
    </location>
</feature>
<dbReference type="Gene3D" id="2.70.98.10">
    <property type="match status" value="1"/>
</dbReference>
<dbReference type="InterPro" id="IPR050883">
    <property type="entry name" value="PNGase"/>
</dbReference>
<dbReference type="InterPro" id="IPR014718">
    <property type="entry name" value="GH-type_carb-bd"/>
</dbReference>
<comment type="caution">
    <text evidence="7">The sequence shown here is derived from an EMBL/GenBank/DDBJ whole genome shotgun (WGS) entry which is preliminary data.</text>
</comment>
<feature type="signal peptide" evidence="4">
    <location>
        <begin position="1"/>
        <end position="20"/>
    </location>
</feature>
<comment type="subunit">
    <text evidence="2">Monomer.</text>
</comment>
<dbReference type="Gene3D" id="1.20.1050.60">
    <property type="entry name" value="alpha-1,2-mannosidase"/>
    <property type="match status" value="1"/>
</dbReference>
<dbReference type="GO" id="GO:0006516">
    <property type="term" value="P:glycoprotein catabolic process"/>
    <property type="evidence" value="ECO:0007669"/>
    <property type="project" value="TreeGrafter"/>
</dbReference>
<dbReference type="PANTHER" id="PTHR12143">
    <property type="entry name" value="PEPTIDE N-GLYCANASE PNGASE -RELATED"/>
    <property type="match status" value="1"/>
</dbReference>
<sequence>MRKILIATLSILLSASASFSKSVADYVDLFICTAGDNGQLDPAACVPFGMVKLGPDTNPQNHSGYDFNAKEITGFSHNRIGGVGCNGAGGNLRFLPGIGNMNIQGTPLKKETEKASPCYYSVEFSNNIIAELTATNQTGIHKYTYPETDEAFVIVDIGSSFAELVSSSYEPISAQEFNVTVSAKNVCNRGQYTVHYHVWSNKKLNLAKQEGNKLYFEFETKPKKETLFYVTTSTISTGHAKAEWENVTKNTTFEQARLSGYNQWEDLLSRIIVEGKEEYKTLFYTHLYHIFLNPVKTENYLKEFKATDGKVYKSDHYDHYDSWSMWDNFRNKFSLYSLIIPDISSDVAYSLIDLYKYGKYPWSGNNEPVPTVRTEHTIITLLDLYQRGIDFKVDNQTYRKMAEEIETIQSHSPDQKLEQSYDFWALAKFADLTGKADDSRRYMQKSQEYKKIWKEKFLPITEKSDIMHGDGLYEGTLWQYRWHVQFDVDGIIEMIGSKEKYAEQLEFFFDNHLYNHGNQPDIHVPFMFNFGTKPWLTQKWTNKILTKSMIQYYGTHDKWPEPYRGRIYKAEPAGYFPEMDDDEGTMSGWYVLASMGFYPVLVGEPVFQLSTPIFEKITIRLPHNKKFTIEVKGLSDQNFYIDTVELNGQPFSKSNISHKDIIDGGTLTFNVSDTPNKKFGR</sequence>
<name>A0A399D1P2_9BACT</name>
<keyword evidence="7" id="KW-0378">Hydrolase</keyword>
<dbReference type="SUPFAM" id="SSF48208">
    <property type="entry name" value="Six-hairpin glycosidases"/>
    <property type="match status" value="1"/>
</dbReference>